<organism evidence="1 2">
    <name type="scientific">Methylobacterium planeticum</name>
    <dbReference type="NCBI Taxonomy" id="2615211"/>
    <lineage>
        <taxon>Bacteria</taxon>
        <taxon>Pseudomonadati</taxon>
        <taxon>Pseudomonadota</taxon>
        <taxon>Alphaproteobacteria</taxon>
        <taxon>Hyphomicrobiales</taxon>
        <taxon>Methylobacteriaceae</taxon>
        <taxon>Methylobacterium</taxon>
    </lineage>
</organism>
<gene>
    <name evidence="1" type="ORF">F6X51_19555</name>
</gene>
<comment type="caution">
    <text evidence="1">The sequence shown here is derived from an EMBL/GenBank/DDBJ whole genome shotgun (WGS) entry which is preliminary data.</text>
</comment>
<proteinExistence type="predicted"/>
<dbReference type="Proteomes" id="UP000441523">
    <property type="component" value="Unassembled WGS sequence"/>
</dbReference>
<evidence type="ECO:0000313" key="2">
    <source>
        <dbReference type="Proteomes" id="UP000441523"/>
    </source>
</evidence>
<keyword evidence="2" id="KW-1185">Reference proteome</keyword>
<dbReference type="AlphaFoldDB" id="A0A6N6MNJ9"/>
<name>A0A6N6MNJ9_9HYPH</name>
<dbReference type="RefSeq" id="WP_150965350.1">
    <property type="nucleotide sequence ID" value="NZ_VZZJ01000019.1"/>
</dbReference>
<dbReference type="EMBL" id="VZZJ01000019">
    <property type="protein sequence ID" value="KAB1071511.1"/>
    <property type="molecule type" value="Genomic_DNA"/>
</dbReference>
<evidence type="ECO:0008006" key="3">
    <source>
        <dbReference type="Google" id="ProtNLM"/>
    </source>
</evidence>
<accession>A0A6N6MNJ9</accession>
<sequence>MSIAVMTAAFDVSARRIAQLADEGVAVRTSRGRFDLIASTANYCRRLRDAASGRGEDAPDLTAERTRLAKEQADGKAIENDLKRGRLIDAEEAGARWDDEIVKLRARLLAVPGEVALSLPHLTKHDVSEIDRVLRDAMTAAADVAA</sequence>
<protein>
    <recommendedName>
        <fullName evidence="3">Terminase small subunit, Nu1</fullName>
    </recommendedName>
</protein>
<reference evidence="1 2" key="1">
    <citation type="submission" date="2019-09" db="EMBL/GenBank/DDBJ databases">
        <title>YIM 132548 draft genome.</title>
        <authorList>
            <person name="Jiang L."/>
        </authorList>
    </citation>
    <scope>NUCLEOTIDE SEQUENCE [LARGE SCALE GENOMIC DNA]</scope>
    <source>
        <strain evidence="1 2">YIM 132548</strain>
    </source>
</reference>
<evidence type="ECO:0000313" key="1">
    <source>
        <dbReference type="EMBL" id="KAB1071511.1"/>
    </source>
</evidence>